<reference evidence="8 9" key="1">
    <citation type="journal article" date="2011" name="Science">
        <title>The Selaginella genome identifies genetic changes associated with the evolution of vascular plants.</title>
        <authorList>
            <person name="Banks J.A."/>
            <person name="Nishiyama T."/>
            <person name="Hasebe M."/>
            <person name="Bowman J.L."/>
            <person name="Gribskov M."/>
            <person name="dePamphilis C."/>
            <person name="Albert V.A."/>
            <person name="Aono N."/>
            <person name="Aoyama T."/>
            <person name="Ambrose B.A."/>
            <person name="Ashton N.W."/>
            <person name="Axtell M.J."/>
            <person name="Barker E."/>
            <person name="Barker M.S."/>
            <person name="Bennetzen J.L."/>
            <person name="Bonawitz N.D."/>
            <person name="Chapple C."/>
            <person name="Cheng C."/>
            <person name="Correa L.G."/>
            <person name="Dacre M."/>
            <person name="DeBarry J."/>
            <person name="Dreyer I."/>
            <person name="Elias M."/>
            <person name="Engstrom E.M."/>
            <person name="Estelle M."/>
            <person name="Feng L."/>
            <person name="Finet C."/>
            <person name="Floyd S.K."/>
            <person name="Frommer W.B."/>
            <person name="Fujita T."/>
            <person name="Gramzow L."/>
            <person name="Gutensohn M."/>
            <person name="Harholt J."/>
            <person name="Hattori M."/>
            <person name="Heyl A."/>
            <person name="Hirai T."/>
            <person name="Hiwatashi Y."/>
            <person name="Ishikawa M."/>
            <person name="Iwata M."/>
            <person name="Karol K.G."/>
            <person name="Koehler B."/>
            <person name="Kolukisaoglu U."/>
            <person name="Kubo M."/>
            <person name="Kurata T."/>
            <person name="Lalonde S."/>
            <person name="Li K."/>
            <person name="Li Y."/>
            <person name="Litt A."/>
            <person name="Lyons E."/>
            <person name="Manning G."/>
            <person name="Maruyama T."/>
            <person name="Michael T.P."/>
            <person name="Mikami K."/>
            <person name="Miyazaki S."/>
            <person name="Morinaga S."/>
            <person name="Murata T."/>
            <person name="Mueller-Roeber B."/>
            <person name="Nelson D.R."/>
            <person name="Obara M."/>
            <person name="Oguri Y."/>
            <person name="Olmstead R.G."/>
            <person name="Onodera N."/>
            <person name="Petersen B.L."/>
            <person name="Pils B."/>
            <person name="Prigge M."/>
            <person name="Rensing S.A."/>
            <person name="Riano-Pachon D.M."/>
            <person name="Roberts A.W."/>
            <person name="Sato Y."/>
            <person name="Scheller H.V."/>
            <person name="Schulz B."/>
            <person name="Schulz C."/>
            <person name="Shakirov E.V."/>
            <person name="Shibagaki N."/>
            <person name="Shinohara N."/>
            <person name="Shippen D.E."/>
            <person name="Soerensen I."/>
            <person name="Sotooka R."/>
            <person name="Sugimoto N."/>
            <person name="Sugita M."/>
            <person name="Sumikawa N."/>
            <person name="Tanurdzic M."/>
            <person name="Theissen G."/>
            <person name="Ulvskov P."/>
            <person name="Wakazuki S."/>
            <person name="Weng J.K."/>
            <person name="Willats W.W."/>
            <person name="Wipf D."/>
            <person name="Wolf P.G."/>
            <person name="Yang L."/>
            <person name="Zimmer A.D."/>
            <person name="Zhu Q."/>
            <person name="Mitros T."/>
            <person name="Hellsten U."/>
            <person name="Loque D."/>
            <person name="Otillar R."/>
            <person name="Salamov A."/>
            <person name="Schmutz J."/>
            <person name="Shapiro H."/>
            <person name="Lindquist E."/>
            <person name="Lucas S."/>
            <person name="Rokhsar D."/>
            <person name="Grigoriev I.V."/>
        </authorList>
    </citation>
    <scope>NUCLEOTIDE SEQUENCE [LARGE SCALE GENOMIC DNA]</scope>
</reference>
<dbReference type="KEGG" id="smo:SELMODRAFT_441628"/>
<comment type="function">
    <text evidence="6">May be involved in cell wall biosynthesis.</text>
</comment>
<dbReference type="Proteomes" id="UP000001514">
    <property type="component" value="Unassembled WGS sequence"/>
</dbReference>
<organism evidence="9">
    <name type="scientific">Selaginella moellendorffii</name>
    <name type="common">Spikemoss</name>
    <dbReference type="NCBI Taxonomy" id="88036"/>
    <lineage>
        <taxon>Eukaryota</taxon>
        <taxon>Viridiplantae</taxon>
        <taxon>Streptophyta</taxon>
        <taxon>Embryophyta</taxon>
        <taxon>Tracheophyta</taxon>
        <taxon>Lycopodiopsida</taxon>
        <taxon>Selaginellales</taxon>
        <taxon>Selaginellaceae</taxon>
        <taxon>Selaginella</taxon>
    </lineage>
</organism>
<dbReference type="AlphaFoldDB" id="D8RLI0"/>
<accession>D8RLI0</accession>
<keyword evidence="3 6" id="KW-0808">Transferase</keyword>
<evidence type="ECO:0000256" key="2">
    <source>
        <dbReference type="ARBA" id="ARBA00022676"/>
    </source>
</evidence>
<comment type="subcellular location">
    <subcellularLocation>
        <location evidence="6">Golgi apparatus</location>
        <location evidence="6">Golgi stack membrane</location>
        <topology evidence="6">Single-pass type II membrane protein</topology>
    </subcellularLocation>
</comment>
<proteinExistence type="inferred from homology"/>
<dbReference type="PANTHER" id="PTHR31889:SF75">
    <property type="entry name" value="FUCOSYLTRANSFERASE"/>
    <property type="match status" value="1"/>
</dbReference>
<dbReference type="GO" id="GO:0071555">
    <property type="term" value="P:cell wall organization"/>
    <property type="evidence" value="ECO:0007669"/>
    <property type="project" value="UniProtKB-UniRule"/>
</dbReference>
<evidence type="ECO:0000313" key="8">
    <source>
        <dbReference type="EMBL" id="EFJ26732.1"/>
    </source>
</evidence>
<keyword evidence="6" id="KW-0472">Membrane</keyword>
<evidence type="ECO:0000256" key="7">
    <source>
        <dbReference type="SAM" id="MobiDB-lite"/>
    </source>
</evidence>
<protein>
    <recommendedName>
        <fullName evidence="6">Fucosyltransferase</fullName>
        <ecNumber evidence="6">2.4.1.-</ecNumber>
    </recommendedName>
</protein>
<dbReference type="Gene3D" id="3.40.50.11350">
    <property type="match status" value="1"/>
</dbReference>
<dbReference type="HOGENOM" id="CLU_001992_2_2_1"/>
<comment type="similarity">
    <text evidence="1 6">Belongs to the glycosyltransferase 37 family.</text>
</comment>
<gene>
    <name evidence="8" type="primary">GT37A6-1</name>
    <name evidence="8" type="ORF">SELMODRAFT_441628</name>
</gene>
<dbReference type="OMA" id="PPAYDCK"/>
<evidence type="ECO:0000256" key="6">
    <source>
        <dbReference type="RuleBase" id="RU367004"/>
    </source>
</evidence>
<evidence type="ECO:0000256" key="4">
    <source>
        <dbReference type="ARBA" id="ARBA00023180"/>
    </source>
</evidence>
<dbReference type="EMBL" id="GL377583">
    <property type="protein sequence ID" value="EFJ26732.1"/>
    <property type="molecule type" value="Genomic_DNA"/>
</dbReference>
<name>D8RLI0_SELML</name>
<dbReference type="InterPro" id="IPR004938">
    <property type="entry name" value="XG_FTase"/>
</dbReference>
<keyword evidence="6" id="KW-0333">Golgi apparatus</keyword>
<dbReference type="Gramene" id="EFJ26732">
    <property type="protein sequence ID" value="EFJ26732"/>
    <property type="gene ID" value="SELMODRAFT_441628"/>
</dbReference>
<dbReference type="InParanoid" id="D8RLI0"/>
<keyword evidence="6" id="KW-0812">Transmembrane</keyword>
<feature type="compositionally biased region" description="Low complexity" evidence="7">
    <location>
        <begin position="62"/>
        <end position="93"/>
    </location>
</feature>
<keyword evidence="6" id="KW-1133">Transmembrane helix</keyword>
<dbReference type="EC" id="2.4.1.-" evidence="6"/>
<keyword evidence="2 6" id="KW-0328">Glycosyltransferase</keyword>
<keyword evidence="9" id="KW-1185">Reference proteome</keyword>
<dbReference type="GO" id="GO:0042546">
    <property type="term" value="P:cell wall biogenesis"/>
    <property type="evidence" value="ECO:0007669"/>
    <property type="project" value="InterPro"/>
</dbReference>
<evidence type="ECO:0000256" key="1">
    <source>
        <dbReference type="ARBA" id="ARBA00010481"/>
    </source>
</evidence>
<evidence type="ECO:0000256" key="3">
    <source>
        <dbReference type="ARBA" id="ARBA00022679"/>
    </source>
</evidence>
<sequence>MTSYEKVRSNGAWISSRPVKILLLIFLLGPPFLLICIETIVEQRGRELTSTILDKLSFDSLSSSNKSITTSSNETITSSSTSSSNVTTKNNVSSEDDCPCYSRCEQDSLRRPSRIHSLPPALSTALAAYERMHSSCYHSRDLSKAIQAPDPNDPCRYLVFLQDGKFGLGNHILSLLSAFVYSLLTNRMLLVDTRNHIPELFCEPFRNSSWLLPPDFPYDRLLLAPMLADGLKQKFRHGSTVHLMLLSQQTPQEQLFFCPDTQTRLEKVRWIGWSSNQYYVPRFFTFPRFWRPLVSLFPDVSLTFTHLSRYLILPQNPVWEKIRRYHFAYSSLVQGKAVGVQIRRRENAEFHEPTYRRTMQCLVENGLVPSVSESGHDIPADKGQHQSRKNRTKVFVTSLQSRYYEELRNTYINKPTVDGSLVRVHTMSHDEVESQSYEQVRNALAEMWLLSLSDELVTRTRCASALHPQHQG</sequence>
<dbReference type="PANTHER" id="PTHR31889">
    <property type="entry name" value="FUCOSYLTRANSFERASE 2-RELATED"/>
    <property type="match status" value="1"/>
</dbReference>
<feature type="transmembrane region" description="Helical" evidence="6">
    <location>
        <begin position="21"/>
        <end position="41"/>
    </location>
</feature>
<evidence type="ECO:0000313" key="9">
    <source>
        <dbReference type="Proteomes" id="UP000001514"/>
    </source>
</evidence>
<dbReference type="GO" id="GO:0032580">
    <property type="term" value="C:Golgi cisterna membrane"/>
    <property type="evidence" value="ECO:0007669"/>
    <property type="project" value="UniProtKB-SubCell"/>
</dbReference>
<dbReference type="eggNOG" id="ENOG502QTTA">
    <property type="taxonomic scope" value="Eukaryota"/>
</dbReference>
<dbReference type="Pfam" id="PF03254">
    <property type="entry name" value="XG_FTase"/>
    <property type="match status" value="1"/>
</dbReference>
<dbReference type="Gene3D" id="3.40.50.11340">
    <property type="match status" value="1"/>
</dbReference>
<dbReference type="GO" id="GO:0008107">
    <property type="term" value="F:galactoside 2-alpha-L-fucosyltransferase activity"/>
    <property type="evidence" value="ECO:0007669"/>
    <property type="project" value="InterPro"/>
</dbReference>
<keyword evidence="5 6" id="KW-0961">Cell wall biogenesis/degradation</keyword>
<keyword evidence="4" id="KW-0325">Glycoprotein</keyword>
<evidence type="ECO:0000256" key="5">
    <source>
        <dbReference type="ARBA" id="ARBA00023316"/>
    </source>
</evidence>
<feature type="region of interest" description="Disordered" evidence="7">
    <location>
        <begin position="62"/>
        <end position="97"/>
    </location>
</feature>
<dbReference type="GO" id="GO:0009969">
    <property type="term" value="P:xyloglucan biosynthetic process"/>
    <property type="evidence" value="ECO:0000318"/>
    <property type="project" value="GO_Central"/>
</dbReference>